<organism evidence="3 4">
    <name type="scientific">Paenibacillus qinlingensis</name>
    <dbReference type="NCBI Taxonomy" id="1837343"/>
    <lineage>
        <taxon>Bacteria</taxon>
        <taxon>Bacillati</taxon>
        <taxon>Bacillota</taxon>
        <taxon>Bacilli</taxon>
        <taxon>Bacillales</taxon>
        <taxon>Paenibacillaceae</taxon>
        <taxon>Paenibacillus</taxon>
    </lineage>
</organism>
<feature type="region of interest" description="Disordered" evidence="1">
    <location>
        <begin position="1"/>
        <end position="20"/>
    </location>
</feature>
<sequence>MQSENTQSVNNEDQRNTHNSKHLGRVLGEITVIFVPIFTFLSYLFTTNIRKASTIIIQYPVCLLRLILLAY</sequence>
<protein>
    <submittedName>
        <fullName evidence="3">Uncharacterized protein</fullName>
    </submittedName>
</protein>
<evidence type="ECO:0000256" key="2">
    <source>
        <dbReference type="SAM" id="Phobius"/>
    </source>
</evidence>
<keyword evidence="2" id="KW-0472">Membrane</keyword>
<keyword evidence="2" id="KW-1133">Transmembrane helix</keyword>
<evidence type="ECO:0000313" key="3">
    <source>
        <dbReference type="EMBL" id="MDR6551911.1"/>
    </source>
</evidence>
<gene>
    <name evidence="3" type="ORF">J2736_003100</name>
</gene>
<evidence type="ECO:0000256" key="1">
    <source>
        <dbReference type="SAM" id="MobiDB-lite"/>
    </source>
</evidence>
<dbReference type="Proteomes" id="UP001267290">
    <property type="component" value="Unassembled WGS sequence"/>
</dbReference>
<accession>A0ABU1NWQ1</accession>
<feature type="compositionally biased region" description="Polar residues" evidence="1">
    <location>
        <begin position="1"/>
        <end position="11"/>
    </location>
</feature>
<comment type="caution">
    <text evidence="3">The sequence shown here is derived from an EMBL/GenBank/DDBJ whole genome shotgun (WGS) entry which is preliminary data.</text>
</comment>
<keyword evidence="4" id="KW-1185">Reference proteome</keyword>
<reference evidence="3 4" key="1">
    <citation type="submission" date="2023-07" db="EMBL/GenBank/DDBJ databases">
        <title>Sorghum-associated microbial communities from plants grown in Nebraska, USA.</title>
        <authorList>
            <person name="Schachtman D."/>
        </authorList>
    </citation>
    <scope>NUCLEOTIDE SEQUENCE [LARGE SCALE GENOMIC DNA]</scope>
    <source>
        <strain evidence="3 4">CC258</strain>
    </source>
</reference>
<feature type="transmembrane region" description="Helical" evidence="2">
    <location>
        <begin position="26"/>
        <end position="46"/>
    </location>
</feature>
<keyword evidence="2" id="KW-0812">Transmembrane</keyword>
<evidence type="ECO:0000313" key="4">
    <source>
        <dbReference type="Proteomes" id="UP001267290"/>
    </source>
</evidence>
<proteinExistence type="predicted"/>
<name>A0ABU1NWQ1_9BACL</name>
<dbReference type="EMBL" id="JAVDSB010000004">
    <property type="protein sequence ID" value="MDR6551911.1"/>
    <property type="molecule type" value="Genomic_DNA"/>
</dbReference>